<dbReference type="GO" id="GO:0005975">
    <property type="term" value="P:carbohydrate metabolic process"/>
    <property type="evidence" value="ECO:0007669"/>
    <property type="project" value="InterPro"/>
</dbReference>
<protein>
    <recommendedName>
        <fullName evidence="2">GH18 domain-containing protein</fullName>
    </recommendedName>
</protein>
<dbReference type="GO" id="GO:0004568">
    <property type="term" value="F:chitinase activity"/>
    <property type="evidence" value="ECO:0007669"/>
    <property type="project" value="TreeGrafter"/>
</dbReference>
<dbReference type="STRING" id="34690.A0A182UGF5"/>
<dbReference type="InterPro" id="IPR050314">
    <property type="entry name" value="Glycosyl_Hydrlase_18"/>
</dbReference>
<dbReference type="Pfam" id="PF00704">
    <property type="entry name" value="Glyco_hydro_18"/>
    <property type="match status" value="3"/>
</dbReference>
<dbReference type="CDD" id="cd00598">
    <property type="entry name" value="GH18_chitinase-like"/>
    <property type="match status" value="1"/>
</dbReference>
<dbReference type="Proteomes" id="UP000075902">
    <property type="component" value="Unassembled WGS sequence"/>
</dbReference>
<keyword evidence="4" id="KW-1185">Reference proteome</keyword>
<dbReference type="Gene3D" id="3.20.20.80">
    <property type="entry name" value="Glycosidases"/>
    <property type="match status" value="6"/>
</dbReference>
<dbReference type="PROSITE" id="PS51910">
    <property type="entry name" value="GH18_2"/>
    <property type="match status" value="2"/>
</dbReference>
<sequence length="741" mass="83605">TARVVASIDGSARDFTRTSSATVRRKAFAQAAVTLLLELDADGIELNWKEPGSTHAGRGSSNDRITMVQLLQDLQQAVKAASKSRNRNRELWFRGSLHTNVMEEAYNMFDLCELVDHVTLDPSTTDYLENSHAPLYDKPSMLKTGNGYLCKTLRATGWTYGWDEYGAMPYVTRVLSDEKAERISYEDLNSLRLKMDMVEQKRFGGIYIDYVHSDDIYVFAPPQDNDKIAFSRVVSSVRKRSNTARIVASIDGSDRDFTITSNAIVRRKAFVQAAVAILLELDADAIELNWKASSNSANDRATMVQLLQDLRQAVKVVNKSISRNRELWFRGSLHPKVLEVAYNMFDVCALVDHVTLDPSTAKSLENAHAPLYGTPILCKTIREDGWNYAWDQYGTMPYVTKALQNGQVERISYEDLDSLRLKMNMVEQKRFGGIYIDYVHSDDIYGRSQGKKIVCSYSPAKAGPIGYPPEYIPLEVCPYVIFKAFSFPSTVGRQMLFSDNDKIGFSHVLTNVRKRSNTARVVASIDGYARDFTTTSSAIVRRKAFVQATVTLLLELDADGIELNWKAPGNSNAGYGSSNDRITMVQLLQDLRQAVKAASKSRNRNRELWFRGSLHPNVIDEAYNMFDVCELVDHITLDPSTLCNTIREAGWSYTWDGYGGMPYVTRTFQNGRGERISYENLDSLRLKMDMVEQKHLGGIYIDYVHSDDIYGRCGQAYSLIAYLSSRTRSIPSDIGFAIEWI</sequence>
<dbReference type="EnsemblMetazoa" id="AMEC019951-RA">
    <property type="protein sequence ID" value="AMEC019951-PA"/>
    <property type="gene ID" value="AMEC019951"/>
</dbReference>
<feature type="domain" description="GH18" evidence="2">
    <location>
        <begin position="451"/>
        <end position="730"/>
    </location>
</feature>
<dbReference type="GO" id="GO:0006032">
    <property type="term" value="P:chitin catabolic process"/>
    <property type="evidence" value="ECO:0007669"/>
    <property type="project" value="TreeGrafter"/>
</dbReference>
<keyword evidence="1" id="KW-0732">Signal</keyword>
<dbReference type="PANTHER" id="PTHR11177">
    <property type="entry name" value="CHITINASE"/>
    <property type="match status" value="1"/>
</dbReference>
<evidence type="ECO:0000256" key="1">
    <source>
        <dbReference type="ARBA" id="ARBA00022729"/>
    </source>
</evidence>
<dbReference type="PANTHER" id="PTHR11177:SF144">
    <property type="entry name" value="CHITINASE 5"/>
    <property type="match status" value="1"/>
</dbReference>
<organism evidence="3 4">
    <name type="scientific">Anopheles melas</name>
    <dbReference type="NCBI Taxonomy" id="34690"/>
    <lineage>
        <taxon>Eukaryota</taxon>
        <taxon>Metazoa</taxon>
        <taxon>Ecdysozoa</taxon>
        <taxon>Arthropoda</taxon>
        <taxon>Hexapoda</taxon>
        <taxon>Insecta</taxon>
        <taxon>Pterygota</taxon>
        <taxon>Neoptera</taxon>
        <taxon>Endopterygota</taxon>
        <taxon>Diptera</taxon>
        <taxon>Nematocera</taxon>
        <taxon>Culicoidea</taxon>
        <taxon>Culicidae</taxon>
        <taxon>Anophelinae</taxon>
        <taxon>Anopheles</taxon>
    </lineage>
</organism>
<dbReference type="SMART" id="SM00636">
    <property type="entry name" value="Glyco_18"/>
    <property type="match status" value="1"/>
</dbReference>
<dbReference type="GO" id="GO:0005576">
    <property type="term" value="C:extracellular region"/>
    <property type="evidence" value="ECO:0007669"/>
    <property type="project" value="TreeGrafter"/>
</dbReference>
<proteinExistence type="predicted"/>
<reference evidence="3" key="2">
    <citation type="submission" date="2020-05" db="UniProtKB">
        <authorList>
            <consortium name="EnsemblMetazoa"/>
        </authorList>
    </citation>
    <scope>IDENTIFICATION</scope>
    <source>
        <strain evidence="3">CM1001059</strain>
    </source>
</reference>
<dbReference type="Gene3D" id="3.10.50.10">
    <property type="match status" value="3"/>
</dbReference>
<accession>A0A182UGF5</accession>
<evidence type="ECO:0000259" key="2">
    <source>
        <dbReference type="PROSITE" id="PS51910"/>
    </source>
</evidence>
<dbReference type="VEuPathDB" id="VectorBase:AMEC019951"/>
<dbReference type="AlphaFoldDB" id="A0A182UGF5"/>
<dbReference type="InterPro" id="IPR011583">
    <property type="entry name" value="Chitinase_II/V-like_cat"/>
</dbReference>
<evidence type="ECO:0000313" key="3">
    <source>
        <dbReference type="EnsemblMetazoa" id="AMEC019951-PA"/>
    </source>
</evidence>
<evidence type="ECO:0000313" key="4">
    <source>
        <dbReference type="Proteomes" id="UP000075902"/>
    </source>
</evidence>
<name>A0A182UGF5_9DIPT</name>
<dbReference type="InterPro" id="IPR017853">
    <property type="entry name" value="GH"/>
</dbReference>
<dbReference type="GO" id="GO:0008061">
    <property type="term" value="F:chitin binding"/>
    <property type="evidence" value="ECO:0007669"/>
    <property type="project" value="InterPro"/>
</dbReference>
<reference evidence="4" key="1">
    <citation type="submission" date="2014-01" db="EMBL/GenBank/DDBJ databases">
        <title>The Genome Sequence of Anopheles melas CM1001059_A (V2).</title>
        <authorList>
            <consortium name="The Broad Institute Genomics Platform"/>
            <person name="Neafsey D.E."/>
            <person name="Besansky N."/>
            <person name="Howell P."/>
            <person name="Walton C."/>
            <person name="Young S.K."/>
            <person name="Zeng Q."/>
            <person name="Gargeya S."/>
            <person name="Fitzgerald M."/>
            <person name="Haas B."/>
            <person name="Abouelleil A."/>
            <person name="Allen A.W."/>
            <person name="Alvarado L."/>
            <person name="Arachchi H.M."/>
            <person name="Berlin A.M."/>
            <person name="Chapman S.B."/>
            <person name="Gainer-Dewar J."/>
            <person name="Goldberg J."/>
            <person name="Griggs A."/>
            <person name="Gujja S."/>
            <person name="Hansen M."/>
            <person name="Howarth C."/>
            <person name="Imamovic A."/>
            <person name="Ireland A."/>
            <person name="Larimer J."/>
            <person name="McCowan C."/>
            <person name="Murphy C."/>
            <person name="Pearson M."/>
            <person name="Poon T.W."/>
            <person name="Priest M."/>
            <person name="Roberts A."/>
            <person name="Saif S."/>
            <person name="Shea T."/>
            <person name="Sisk P."/>
            <person name="Sykes S."/>
            <person name="Wortman J."/>
            <person name="Nusbaum C."/>
            <person name="Birren B."/>
        </authorList>
    </citation>
    <scope>NUCLEOTIDE SEQUENCE [LARGE SCALE GENOMIC DNA]</scope>
    <source>
        <strain evidence="4">CM1001059</strain>
    </source>
</reference>
<dbReference type="InterPro" id="IPR001223">
    <property type="entry name" value="Glyco_hydro18_cat"/>
</dbReference>
<dbReference type="SUPFAM" id="SSF51445">
    <property type="entry name" value="(Trans)glycosidases"/>
    <property type="match status" value="3"/>
</dbReference>
<feature type="domain" description="GH18" evidence="2">
    <location>
        <begin position="1"/>
        <end position="241"/>
    </location>
</feature>
<dbReference type="InterPro" id="IPR029070">
    <property type="entry name" value="Chitinase_insertion_sf"/>
</dbReference>